<dbReference type="EMBL" id="DS990441">
    <property type="protein sequence ID" value="EEQ62565.1"/>
    <property type="molecule type" value="Genomic_DNA"/>
</dbReference>
<keyword evidence="2" id="KW-1185">Reference proteome</keyword>
<protein>
    <submittedName>
        <fullName evidence="1">Uncharacterized protein</fullName>
    </submittedName>
</protein>
<dbReference type="HOGENOM" id="CLU_1935144_0_0_7"/>
<accession>C5EX21</accession>
<evidence type="ECO:0000313" key="2">
    <source>
        <dbReference type="Proteomes" id="UP000003953"/>
    </source>
</evidence>
<name>C5EX21_9HELI</name>
<dbReference type="RefSeq" id="WP_005020456.1">
    <property type="nucleotide sequence ID" value="NZ_DS990441.1"/>
</dbReference>
<proteinExistence type="predicted"/>
<evidence type="ECO:0000313" key="1">
    <source>
        <dbReference type="EMBL" id="EEQ62565.1"/>
    </source>
</evidence>
<gene>
    <name evidence="1" type="ORF">HPMG_00022</name>
</gene>
<reference evidence="2" key="1">
    <citation type="journal article" date="2014" name="Genome Announc.">
        <title>Draft genome sequences of six enterohepatic helicobacter species isolated from humans and one from rhesus macaques.</title>
        <authorList>
            <person name="Shen Z."/>
            <person name="Sheh A."/>
            <person name="Young S.K."/>
            <person name="Abouelliel A."/>
            <person name="Ward D.V."/>
            <person name="Earl A.M."/>
            <person name="Fox J.G."/>
        </authorList>
    </citation>
    <scope>NUCLEOTIDE SEQUENCE [LARGE SCALE GENOMIC DNA]</scope>
    <source>
        <strain evidence="2">MIT 98-5489</strain>
    </source>
</reference>
<dbReference type="AlphaFoldDB" id="C5EX21"/>
<sequence>MDRFLPSRENVKKFLQDVVKDKLGENEHTDMFFSDELQDKMSEALADSITPNWLPNPNQDFNIPLNLNNSYLSLTIAPNNFPKDSNDSSSTTSPIAFKITKAHIKESSKNLFMLKYPNNIQSNIESRNIA</sequence>
<dbReference type="Proteomes" id="UP000003953">
    <property type="component" value="Unassembled WGS sequence"/>
</dbReference>
<organism evidence="1 2">
    <name type="scientific">Helicobacter pullorum MIT 98-5489</name>
    <dbReference type="NCBI Taxonomy" id="537972"/>
    <lineage>
        <taxon>Bacteria</taxon>
        <taxon>Pseudomonadati</taxon>
        <taxon>Campylobacterota</taxon>
        <taxon>Epsilonproteobacteria</taxon>
        <taxon>Campylobacterales</taxon>
        <taxon>Helicobacteraceae</taxon>
        <taxon>Helicobacter</taxon>
    </lineage>
</organism>